<protein>
    <submittedName>
        <fullName evidence="6">Metallophosphoesterase</fullName>
    </submittedName>
</protein>
<dbReference type="RefSeq" id="WP_232183568.1">
    <property type="nucleotide sequence ID" value="NZ_JAIOAP010000002.1"/>
</dbReference>
<comment type="caution">
    <text evidence="6">The sequence shown here is derived from an EMBL/GenBank/DDBJ whole genome shotgun (WGS) entry which is preliminary data.</text>
</comment>
<sequence>MKLAIIGDLHYPQQLTDLDQTVAEARDAFFERFIDLFLAIDADYHISIGDLTHAGEFAEFEYIINKVESSSPRRRFLHVLGNHDTYTHPKTDIIALTGQQRYGIIEDSDAIILLLDTAREIREDWSGTIDEEQLVWLKSQLNRETDKPLLVFGHHPLHGTTARSTEEMMSMDPELDIWPILANWPGIGFYFNGHNHIHSIVRKERWHFIQTAAIPDVPAVRIVTVNDNEVNVETVSLANDEITNWTSVFAGSLYDYEPFPNAEGDADAIQLTVIRPHTVGKRVAQK</sequence>
<organism evidence="6 7">
    <name type="scientific">Cohnella silvisoli</name>
    <dbReference type="NCBI Taxonomy" id="2873699"/>
    <lineage>
        <taxon>Bacteria</taxon>
        <taxon>Bacillati</taxon>
        <taxon>Bacillota</taxon>
        <taxon>Bacilli</taxon>
        <taxon>Bacillales</taxon>
        <taxon>Paenibacillaceae</taxon>
        <taxon>Cohnella</taxon>
    </lineage>
</organism>
<dbReference type="Gene3D" id="3.60.21.10">
    <property type="match status" value="1"/>
</dbReference>
<evidence type="ECO:0000313" key="6">
    <source>
        <dbReference type="EMBL" id="MEQ4481665.1"/>
    </source>
</evidence>
<dbReference type="InterPro" id="IPR004843">
    <property type="entry name" value="Calcineurin-like_PHP"/>
</dbReference>
<evidence type="ECO:0000259" key="5">
    <source>
        <dbReference type="Pfam" id="PF00149"/>
    </source>
</evidence>
<comment type="similarity">
    <text evidence="4">Belongs to the cyclic nucleotide phosphodiesterase class-III family.</text>
</comment>
<dbReference type="SUPFAM" id="SSF56300">
    <property type="entry name" value="Metallo-dependent phosphatases"/>
    <property type="match status" value="1"/>
</dbReference>
<feature type="domain" description="Calcineurin-like phosphoesterase" evidence="5">
    <location>
        <begin position="1"/>
        <end position="197"/>
    </location>
</feature>
<dbReference type="InterPro" id="IPR050884">
    <property type="entry name" value="CNP_phosphodiesterase-III"/>
</dbReference>
<dbReference type="Proteomes" id="UP001493487">
    <property type="component" value="Unassembled WGS sequence"/>
</dbReference>
<keyword evidence="1" id="KW-0479">Metal-binding</keyword>
<reference evidence="6 7" key="1">
    <citation type="journal article" date="2023" name="Genome Announc.">
        <title>Pan-Genome Analyses of the Genus Cohnella and Proposal of the Novel Species Cohnella silvisoli sp. nov., Isolated from Forest Soil.</title>
        <authorList>
            <person name="Wang C."/>
            <person name="Mao L."/>
            <person name="Bao G."/>
            <person name="Zhu H."/>
        </authorList>
    </citation>
    <scope>NUCLEOTIDE SEQUENCE [LARGE SCALE GENOMIC DNA]</scope>
    <source>
        <strain evidence="6 7">NL03-T5-1</strain>
    </source>
</reference>
<dbReference type="InterPro" id="IPR042281">
    <property type="entry name" value="GpdQ_beta-strand"/>
</dbReference>
<keyword evidence="3" id="KW-0408">Iron</keyword>
<evidence type="ECO:0000313" key="7">
    <source>
        <dbReference type="Proteomes" id="UP001493487"/>
    </source>
</evidence>
<dbReference type="PANTHER" id="PTHR42988">
    <property type="entry name" value="PHOSPHOHYDROLASE"/>
    <property type="match status" value="1"/>
</dbReference>
<evidence type="ECO:0000256" key="3">
    <source>
        <dbReference type="ARBA" id="ARBA00023004"/>
    </source>
</evidence>
<dbReference type="InterPro" id="IPR029052">
    <property type="entry name" value="Metallo-depent_PP-like"/>
</dbReference>
<dbReference type="Gene3D" id="3.30.750.180">
    <property type="entry name" value="GpdQ, beta-strand dimerisation domain"/>
    <property type="match status" value="1"/>
</dbReference>
<name>A0ABV1KNL1_9BACL</name>
<evidence type="ECO:0000256" key="1">
    <source>
        <dbReference type="ARBA" id="ARBA00022723"/>
    </source>
</evidence>
<proteinExistence type="inferred from homology"/>
<gene>
    <name evidence="6" type="ORF">QJS35_04575</name>
</gene>
<keyword evidence="2" id="KW-0378">Hydrolase</keyword>
<dbReference type="PANTHER" id="PTHR42988:SF2">
    <property type="entry name" value="CYCLIC NUCLEOTIDE PHOSPHODIESTERASE CBUA0032-RELATED"/>
    <property type="match status" value="1"/>
</dbReference>
<accession>A0ABV1KNL1</accession>
<dbReference type="EMBL" id="JASKHM010000002">
    <property type="protein sequence ID" value="MEQ4481665.1"/>
    <property type="molecule type" value="Genomic_DNA"/>
</dbReference>
<evidence type="ECO:0000256" key="2">
    <source>
        <dbReference type="ARBA" id="ARBA00022801"/>
    </source>
</evidence>
<evidence type="ECO:0000256" key="4">
    <source>
        <dbReference type="ARBA" id="ARBA00025742"/>
    </source>
</evidence>
<dbReference type="Pfam" id="PF00149">
    <property type="entry name" value="Metallophos"/>
    <property type="match status" value="1"/>
</dbReference>
<keyword evidence="7" id="KW-1185">Reference proteome</keyword>